<reference evidence="4 5" key="1">
    <citation type="journal article" date="2012" name="J. Bacteriol.">
        <title>Genome Sequence of the Alkane-Degrading Bacterium Alcanivorax hongdengensis Type Strain A-11-3.</title>
        <authorList>
            <person name="Lai Q."/>
            <person name="Shao Z."/>
        </authorList>
    </citation>
    <scope>NUCLEOTIDE SEQUENCE [LARGE SCALE GENOMIC DNA]</scope>
    <source>
        <strain evidence="4 5">A-11-3</strain>
    </source>
</reference>
<protein>
    <recommendedName>
        <fullName evidence="3">DUF4168 domain-containing protein</fullName>
    </recommendedName>
</protein>
<keyword evidence="2" id="KW-0732">Signal</keyword>
<dbReference type="EMBL" id="AMRJ01000033">
    <property type="protein sequence ID" value="EKF73159.1"/>
    <property type="molecule type" value="Genomic_DNA"/>
</dbReference>
<evidence type="ECO:0000313" key="4">
    <source>
        <dbReference type="EMBL" id="EKF73159.1"/>
    </source>
</evidence>
<dbReference type="eggNOG" id="ENOG50339XK">
    <property type="taxonomic scope" value="Bacteria"/>
</dbReference>
<evidence type="ECO:0000259" key="3">
    <source>
        <dbReference type="Pfam" id="PF13767"/>
    </source>
</evidence>
<keyword evidence="5" id="KW-1185">Reference proteome</keyword>
<feature type="signal peptide" evidence="2">
    <location>
        <begin position="1"/>
        <end position="23"/>
    </location>
</feature>
<dbReference type="Pfam" id="PF13767">
    <property type="entry name" value="DUF4168"/>
    <property type="match status" value="1"/>
</dbReference>
<organism evidence="4 5">
    <name type="scientific">Alcanivorax hongdengensis A-11-3</name>
    <dbReference type="NCBI Taxonomy" id="1177179"/>
    <lineage>
        <taxon>Bacteria</taxon>
        <taxon>Pseudomonadati</taxon>
        <taxon>Pseudomonadota</taxon>
        <taxon>Gammaproteobacteria</taxon>
        <taxon>Oceanospirillales</taxon>
        <taxon>Alcanivoracaceae</taxon>
        <taxon>Alcanivorax</taxon>
    </lineage>
</organism>
<comment type="caution">
    <text evidence="4">The sequence shown here is derived from an EMBL/GenBank/DDBJ whole genome shotgun (WGS) entry which is preliminary data.</text>
</comment>
<gene>
    <name evidence="4" type="ORF">A11A3_15192</name>
</gene>
<evidence type="ECO:0000256" key="1">
    <source>
        <dbReference type="SAM" id="MobiDB-lite"/>
    </source>
</evidence>
<dbReference type="InterPro" id="IPR025433">
    <property type="entry name" value="DUF4168"/>
</dbReference>
<dbReference type="Proteomes" id="UP000010164">
    <property type="component" value="Unassembled WGS sequence"/>
</dbReference>
<feature type="region of interest" description="Disordered" evidence="1">
    <location>
        <begin position="26"/>
        <end position="56"/>
    </location>
</feature>
<proteinExistence type="predicted"/>
<feature type="domain" description="DUF4168" evidence="3">
    <location>
        <begin position="54"/>
        <end position="131"/>
    </location>
</feature>
<feature type="chain" id="PRO_5003947754" description="DUF4168 domain-containing protein" evidence="2">
    <location>
        <begin position="24"/>
        <end position="135"/>
    </location>
</feature>
<accession>L0W865</accession>
<name>L0W865_9GAMM</name>
<dbReference type="AlphaFoldDB" id="L0W865"/>
<dbReference type="RefSeq" id="WP_008930208.1">
    <property type="nucleotide sequence ID" value="NZ_AMRJ01000033.1"/>
</dbReference>
<feature type="compositionally biased region" description="Polar residues" evidence="1">
    <location>
        <begin position="41"/>
        <end position="53"/>
    </location>
</feature>
<dbReference type="STRING" id="1177179.A11A3_15192"/>
<sequence length="135" mass="14922">MKKSVMTLSVILFSSALAGTALAAGTGNAQSPATAPRHSQAPAQQQLPDASSFSDKDLQNFAQAHKQVLEVQKEYSGKLQANKEEPKKAMQLQQEAQQKMVTTIKDSDISLGQYNQIMRLAQYDSDFRQRVETFM</sequence>
<evidence type="ECO:0000256" key="2">
    <source>
        <dbReference type="SAM" id="SignalP"/>
    </source>
</evidence>
<evidence type="ECO:0000313" key="5">
    <source>
        <dbReference type="Proteomes" id="UP000010164"/>
    </source>
</evidence>
<dbReference type="PATRIC" id="fig|1177179.3.peg.2989"/>